<dbReference type="Proteomes" id="UP000268310">
    <property type="component" value="Chromosome"/>
</dbReference>
<dbReference type="InterPro" id="IPR000871">
    <property type="entry name" value="Beta-lactam_class-A"/>
</dbReference>
<dbReference type="InterPro" id="IPR045155">
    <property type="entry name" value="Beta-lactam_cat"/>
</dbReference>
<accession>A0ABM7ABF9</accession>
<dbReference type="Gene3D" id="3.40.710.10">
    <property type="entry name" value="DD-peptidase/beta-lactamase superfamily"/>
    <property type="match status" value="1"/>
</dbReference>
<dbReference type="Pfam" id="PF13354">
    <property type="entry name" value="Beta-lactamase2"/>
    <property type="match status" value="1"/>
</dbReference>
<gene>
    <name evidence="4" type="ORF">C7K38_10715</name>
</gene>
<evidence type="ECO:0000256" key="2">
    <source>
        <dbReference type="SAM" id="Phobius"/>
    </source>
</evidence>
<proteinExistence type="predicted"/>
<evidence type="ECO:0000256" key="1">
    <source>
        <dbReference type="SAM" id="MobiDB-lite"/>
    </source>
</evidence>
<keyword evidence="2" id="KW-0472">Membrane</keyword>
<feature type="domain" description="Beta-lactamase class A catalytic" evidence="3">
    <location>
        <begin position="140"/>
        <end position="249"/>
    </location>
</feature>
<keyword evidence="2" id="KW-1133">Transmembrane helix</keyword>
<dbReference type="SUPFAM" id="SSF56601">
    <property type="entry name" value="beta-lactamase/transpeptidase-like"/>
    <property type="match status" value="1"/>
</dbReference>
<feature type="transmembrane region" description="Helical" evidence="2">
    <location>
        <begin position="12"/>
        <end position="31"/>
    </location>
</feature>
<name>A0ABM7ABF9_9ENTE</name>
<protein>
    <recommendedName>
        <fullName evidence="3">Beta-lactamase class A catalytic domain-containing protein</fullName>
    </recommendedName>
</protein>
<evidence type="ECO:0000259" key="3">
    <source>
        <dbReference type="Pfam" id="PF13354"/>
    </source>
</evidence>
<dbReference type="InterPro" id="IPR012338">
    <property type="entry name" value="Beta-lactam/transpept-like"/>
</dbReference>
<keyword evidence="5" id="KW-1185">Reference proteome</keyword>
<dbReference type="EMBL" id="CP027783">
    <property type="protein sequence ID" value="AYW48810.1"/>
    <property type="molecule type" value="Genomic_DNA"/>
</dbReference>
<reference evidence="4 5" key="1">
    <citation type="journal article" date="2012" name="Int. J. Syst. Evol. Microbiol.">
        <title>Characterization of Tetragenococcus strains from sugar thick juice reveals a novel species, Tetragenococcus osmophilus sp. nov., and divides Tetragenococcus halophilus into two subspecies, T. halophilus subsp. halophilus subsp. nov. and T. halophilus subsp. flandriensis subsp. nov.</title>
        <authorList>
            <person name="Juste A."/>
            <person name="Van Trappen S."/>
            <person name="Verreth C."/>
            <person name="Cleenwerck I."/>
            <person name="De Vos P."/>
            <person name="Lievens B."/>
            <person name="Willems K.A."/>
        </authorList>
    </citation>
    <scope>NUCLEOTIDE SEQUENCE [LARGE SCALE GENOMIC DNA]</scope>
    <source>
        <strain evidence="4 5">JCM 31126</strain>
    </source>
</reference>
<evidence type="ECO:0000313" key="5">
    <source>
        <dbReference type="Proteomes" id="UP000268310"/>
    </source>
</evidence>
<evidence type="ECO:0000313" key="4">
    <source>
        <dbReference type="EMBL" id="AYW48810.1"/>
    </source>
</evidence>
<dbReference type="PANTHER" id="PTHR35333">
    <property type="entry name" value="BETA-LACTAMASE"/>
    <property type="match status" value="1"/>
</dbReference>
<sequence>MRIESGMKTFVKIFPIILGAVFFLTLGFWLGDHVTTAQEETPEAKDTVEQEEQTSGENTEKDTENLENELQQKGDQWAEGAPNSLEFRVYDLDMEQSYTYTNDEEDKKYVTASIAKVAVAMLFLHEKEETQEDLTDEETDLLNRMIVSSDNEAATTLLDSLGGYSSLQELFDQLGMDDTKADEETWGKTSTNTKDQIKLLEELYTSSQYLTEESQEVIIDLMSHIQPDQSWGVYAGSSDVSFKNGWLPNDLTDEWIVNSIGKVSRGDKEYLAVALSDKNLTIEEGSQVIEDLIRISSDYLL</sequence>
<keyword evidence="2" id="KW-0812">Transmembrane</keyword>
<organism evidence="4 5">
    <name type="scientific">Tetragenococcus osmophilus</name>
    <dbReference type="NCBI Taxonomy" id="526944"/>
    <lineage>
        <taxon>Bacteria</taxon>
        <taxon>Bacillati</taxon>
        <taxon>Bacillota</taxon>
        <taxon>Bacilli</taxon>
        <taxon>Lactobacillales</taxon>
        <taxon>Enterococcaceae</taxon>
        <taxon>Tetragenococcus</taxon>
    </lineage>
</organism>
<feature type="region of interest" description="Disordered" evidence="1">
    <location>
        <begin position="38"/>
        <end position="68"/>
    </location>
</feature>
<dbReference type="PANTHER" id="PTHR35333:SF3">
    <property type="entry name" value="BETA-LACTAMASE-TYPE TRANSPEPTIDASE FOLD CONTAINING PROTEIN"/>
    <property type="match status" value="1"/>
</dbReference>